<organism evidence="1 2">
    <name type="scientific">Tessaracoccus palaemonis</name>
    <dbReference type="NCBI Taxonomy" id="2829499"/>
    <lineage>
        <taxon>Bacteria</taxon>
        <taxon>Bacillati</taxon>
        <taxon>Actinomycetota</taxon>
        <taxon>Actinomycetes</taxon>
        <taxon>Propionibacteriales</taxon>
        <taxon>Propionibacteriaceae</taxon>
        <taxon>Tessaracoccus</taxon>
    </lineage>
</organism>
<dbReference type="RefSeq" id="WP_219082190.1">
    <property type="nucleotide sequence ID" value="NZ_CP079216.1"/>
</dbReference>
<proteinExistence type="predicted"/>
<keyword evidence="2" id="KW-1185">Reference proteome</keyword>
<name>A0ABX8SIU6_9ACTN</name>
<dbReference type="EMBL" id="CP079216">
    <property type="protein sequence ID" value="QXT62889.1"/>
    <property type="molecule type" value="Genomic_DNA"/>
</dbReference>
<dbReference type="Proteomes" id="UP000824504">
    <property type="component" value="Chromosome"/>
</dbReference>
<evidence type="ECO:0000313" key="2">
    <source>
        <dbReference type="Proteomes" id="UP000824504"/>
    </source>
</evidence>
<reference evidence="1 2" key="1">
    <citation type="submission" date="2021-07" db="EMBL/GenBank/DDBJ databases">
        <title>complete genome sequencing of Tessaracoccus sp.J1M15.</title>
        <authorList>
            <person name="Bae J.-W."/>
            <person name="Kim D.-y."/>
        </authorList>
    </citation>
    <scope>NUCLEOTIDE SEQUENCE [LARGE SCALE GENOMIC DNA]</scope>
    <source>
        <strain evidence="1 2">J1M15</strain>
    </source>
</reference>
<accession>A0ABX8SIU6</accession>
<sequence>MATDENTPRMEPGETLWRRFLALPGLDEFPVLDEPGDLTRAGIETMVASQHGSAREMRSSGQLRFTGDAVPGHRADLDAVAHLSSAWQKSVTATGAALEGIKSIRGKLPAEVVLRTRLVLSASPARGSVVFLVEPKQLPMEEVEPGGNRAITPEIAKRPLADLASESLVELLAATHDTPDLTDELVTRLRDLGPRVGSAVGGLARAIEESGITLDVAWREPTRPTRRAIVKPFEAKYLAEVVEGRGLNAMEETLTGQLATISNRQQWALQVGDRLLFLDMGDLGGDELTKWNVDDLVEVTALTTTQERPDGRVSRRYTMMSIRAAQGTPTVLNDEA</sequence>
<evidence type="ECO:0000313" key="1">
    <source>
        <dbReference type="EMBL" id="QXT62889.1"/>
    </source>
</evidence>
<gene>
    <name evidence="1" type="ORF">KDB89_14370</name>
</gene>
<protein>
    <submittedName>
        <fullName evidence="1">Uncharacterized protein</fullName>
    </submittedName>
</protein>